<proteinExistence type="predicted"/>
<evidence type="ECO:0000313" key="1">
    <source>
        <dbReference type="EMBL" id="RSL54064.1"/>
    </source>
</evidence>
<dbReference type="EMBL" id="NKCI01000115">
    <property type="protein sequence ID" value="RSL54064.1"/>
    <property type="molecule type" value="Genomic_DNA"/>
</dbReference>
<gene>
    <name evidence="1" type="ORF">CEP54_010075</name>
</gene>
<name>A0A428PLY6_9HYPO</name>
<sequence length="178" mass="19761">MSGSGCKLCASVATPDFCGGESSIISAKSVSFIYLPWLNGANDSCAFDHCKNKAYEDGYEYCRYHICDWGDCERGVYDEDYVYCRNHICNEGDCPDAIDREYDGVDTTYCTSHKCSIDLCSGLRDTDKTSHGLGYLCIVCARTVAITRQMSRTPVSPLWGHYARPAPTHTSKRRPGSE</sequence>
<protein>
    <submittedName>
        <fullName evidence="1">Uncharacterized protein</fullName>
    </submittedName>
</protein>
<dbReference type="AlphaFoldDB" id="A0A428PLY6"/>
<comment type="caution">
    <text evidence="1">The sequence shown here is derived from an EMBL/GenBank/DDBJ whole genome shotgun (WGS) entry which is preliminary data.</text>
</comment>
<accession>A0A428PLY6</accession>
<organism evidence="1 2">
    <name type="scientific">Fusarium duplospermum</name>
    <dbReference type="NCBI Taxonomy" id="1325734"/>
    <lineage>
        <taxon>Eukaryota</taxon>
        <taxon>Fungi</taxon>
        <taxon>Dikarya</taxon>
        <taxon>Ascomycota</taxon>
        <taxon>Pezizomycotina</taxon>
        <taxon>Sordariomycetes</taxon>
        <taxon>Hypocreomycetidae</taxon>
        <taxon>Hypocreales</taxon>
        <taxon>Nectriaceae</taxon>
        <taxon>Fusarium</taxon>
        <taxon>Fusarium solani species complex</taxon>
    </lineage>
</organism>
<evidence type="ECO:0000313" key="2">
    <source>
        <dbReference type="Proteomes" id="UP000288168"/>
    </source>
</evidence>
<dbReference type="Proteomes" id="UP000288168">
    <property type="component" value="Unassembled WGS sequence"/>
</dbReference>
<dbReference type="OrthoDB" id="10304426at2759"/>
<reference evidence="1 2" key="1">
    <citation type="submission" date="2017-06" db="EMBL/GenBank/DDBJ databases">
        <title>Comparative genomic analysis of Ambrosia Fusariam Clade fungi.</title>
        <authorList>
            <person name="Stajich J.E."/>
            <person name="Carrillo J."/>
            <person name="Kijimoto T."/>
            <person name="Eskalen A."/>
            <person name="O'Donnell K."/>
            <person name="Kasson M."/>
        </authorList>
    </citation>
    <scope>NUCLEOTIDE SEQUENCE [LARGE SCALE GENOMIC DNA]</scope>
    <source>
        <strain evidence="1 2">NRRL62584</strain>
    </source>
</reference>
<keyword evidence="2" id="KW-1185">Reference proteome</keyword>